<evidence type="ECO:0000313" key="1">
    <source>
        <dbReference type="EMBL" id="EMA30602.1"/>
    </source>
</evidence>
<dbReference type="PATRIC" id="fig|1227454.3.peg.3400"/>
<evidence type="ECO:0000313" key="2">
    <source>
        <dbReference type="Proteomes" id="UP000011607"/>
    </source>
</evidence>
<sequence>MSGPYARTDGDGDESGRSRVSRRHLLGSVAGASVGVAGLGAATDTTSATGFTGCDDWLDAPAAYPEIDLTRANPTASNVDPLEDEDEYVVYVHGWRGLETSTDQTHTLEQAFEDEGYDSPVVAAAWEADTVNYWRAESRTETAGRRLASWLSTVADAEVETIRLVGHSLGGRVCLETLRSLSDGAVESVSLLGTAVDDDSVCTDGRYAYGIETAANEVYNYHSENDDSVCYGYDIQSLSSGLGCGGADCGDGWIGDDPGTTPNGYADVDVTDAVEDHCGYGKPDVGCVSRLVADFE</sequence>
<gene>
    <name evidence="1" type="ORF">C446_16590</name>
</gene>
<protein>
    <recommendedName>
        <fullName evidence="3">Alpha/beta hydrolase</fullName>
    </recommendedName>
</protein>
<dbReference type="EMBL" id="AOMA01000171">
    <property type="protein sequence ID" value="EMA30602.1"/>
    <property type="molecule type" value="Genomic_DNA"/>
</dbReference>
<dbReference type="AlphaFoldDB" id="M0LAL7"/>
<proteinExistence type="predicted"/>
<dbReference type="OrthoDB" id="11236at2157"/>
<dbReference type="RefSeq" id="WP_006674198.1">
    <property type="nucleotide sequence ID" value="NZ_AOMA01000171.1"/>
</dbReference>
<name>M0LAL7_9EURY</name>
<dbReference type="InterPro" id="IPR006311">
    <property type="entry name" value="TAT_signal"/>
</dbReference>
<accession>M0LAL7</accession>
<keyword evidence="2" id="KW-1185">Reference proteome</keyword>
<dbReference type="Gene3D" id="3.40.50.1820">
    <property type="entry name" value="alpha/beta hydrolase"/>
    <property type="match status" value="1"/>
</dbReference>
<dbReference type="Proteomes" id="UP000011607">
    <property type="component" value="Unassembled WGS sequence"/>
</dbReference>
<dbReference type="Pfam" id="PF05990">
    <property type="entry name" value="DUF900"/>
    <property type="match status" value="1"/>
</dbReference>
<dbReference type="InterPro" id="IPR010297">
    <property type="entry name" value="DUF900_hydrolase"/>
</dbReference>
<dbReference type="InterPro" id="IPR029058">
    <property type="entry name" value="AB_hydrolase_fold"/>
</dbReference>
<dbReference type="PROSITE" id="PS51318">
    <property type="entry name" value="TAT"/>
    <property type="match status" value="1"/>
</dbReference>
<dbReference type="eggNOG" id="arCOG07550">
    <property type="taxonomic scope" value="Archaea"/>
</dbReference>
<dbReference type="SUPFAM" id="SSF53474">
    <property type="entry name" value="alpha/beta-Hydrolases"/>
    <property type="match status" value="1"/>
</dbReference>
<dbReference type="STRING" id="1227454.C446_16590"/>
<reference evidence="1 2" key="1">
    <citation type="journal article" date="2014" name="PLoS Genet.">
        <title>Phylogenetically driven sequencing of extremely halophilic archaea reveals strategies for static and dynamic osmo-response.</title>
        <authorList>
            <person name="Becker E.A."/>
            <person name="Seitzer P.M."/>
            <person name="Tritt A."/>
            <person name="Larsen D."/>
            <person name="Krusor M."/>
            <person name="Yao A.I."/>
            <person name="Wu D."/>
            <person name="Madern D."/>
            <person name="Eisen J.A."/>
            <person name="Darling A.E."/>
            <person name="Facciotti M.T."/>
        </authorList>
    </citation>
    <scope>NUCLEOTIDE SEQUENCE [LARGE SCALE GENOMIC DNA]</scope>
    <source>
        <strain evidence="1 2">JCM 10879</strain>
    </source>
</reference>
<organism evidence="1 2">
    <name type="scientific">Halobiforma nitratireducens JCM 10879</name>
    <dbReference type="NCBI Taxonomy" id="1227454"/>
    <lineage>
        <taxon>Archaea</taxon>
        <taxon>Methanobacteriati</taxon>
        <taxon>Methanobacteriota</taxon>
        <taxon>Stenosarchaea group</taxon>
        <taxon>Halobacteria</taxon>
        <taxon>Halobacteriales</taxon>
        <taxon>Natrialbaceae</taxon>
        <taxon>Halobiforma</taxon>
    </lineage>
</organism>
<comment type="caution">
    <text evidence="1">The sequence shown here is derived from an EMBL/GenBank/DDBJ whole genome shotgun (WGS) entry which is preliminary data.</text>
</comment>
<evidence type="ECO:0008006" key="3">
    <source>
        <dbReference type="Google" id="ProtNLM"/>
    </source>
</evidence>